<dbReference type="PROSITE" id="PS50043">
    <property type="entry name" value="HTH_LUXR_2"/>
    <property type="match status" value="1"/>
</dbReference>
<dbReference type="InterPro" id="IPR001789">
    <property type="entry name" value="Sig_transdc_resp-reg_receiver"/>
</dbReference>
<dbReference type="EMBL" id="BAAANS010000054">
    <property type="protein sequence ID" value="GAA2116402.1"/>
    <property type="molecule type" value="Genomic_DNA"/>
</dbReference>
<evidence type="ECO:0000259" key="4">
    <source>
        <dbReference type="PROSITE" id="PS50043"/>
    </source>
</evidence>
<evidence type="ECO:0000313" key="7">
    <source>
        <dbReference type="Proteomes" id="UP001500897"/>
    </source>
</evidence>
<feature type="domain" description="Response regulatory" evidence="5">
    <location>
        <begin position="7"/>
        <end position="124"/>
    </location>
</feature>
<dbReference type="SMART" id="SM00448">
    <property type="entry name" value="REC"/>
    <property type="match status" value="1"/>
</dbReference>
<dbReference type="InterPro" id="IPR039420">
    <property type="entry name" value="WalR-like"/>
</dbReference>
<feature type="modified residue" description="4-aspartylphosphate" evidence="3">
    <location>
        <position position="58"/>
    </location>
</feature>
<evidence type="ECO:0000259" key="5">
    <source>
        <dbReference type="PROSITE" id="PS50110"/>
    </source>
</evidence>
<sequence>MTDRRIRILVADDHTLLREAVCEMLGTEDDFEVVAQAGDAVSAVRLVAEHRPDVALLDIRMPHNDDPVATVRRMLQYCPRLRIVIVSTDDHPLLVRQLVASGVCGYVHKSASWQTMTAAVRQTRGPEQAVVTLSLPTGRAADPGTGDGTADERRLSAREIEVLTLVAAALSNRQIGARLGITEGTVKRHLRNLFDKLGAVSRIDAVNKAVATGLVRPHQPQRSQRSAA</sequence>
<dbReference type="SUPFAM" id="SSF52172">
    <property type="entry name" value="CheY-like"/>
    <property type="match status" value="1"/>
</dbReference>
<dbReference type="SUPFAM" id="SSF46894">
    <property type="entry name" value="C-terminal effector domain of the bipartite response regulators"/>
    <property type="match status" value="1"/>
</dbReference>
<dbReference type="Pfam" id="PF00196">
    <property type="entry name" value="GerE"/>
    <property type="match status" value="1"/>
</dbReference>
<dbReference type="Gene3D" id="3.40.50.2300">
    <property type="match status" value="1"/>
</dbReference>
<comment type="caution">
    <text evidence="6">The sequence shown here is derived from an EMBL/GenBank/DDBJ whole genome shotgun (WGS) entry which is preliminary data.</text>
</comment>
<evidence type="ECO:0000256" key="2">
    <source>
        <dbReference type="ARBA" id="ARBA00023125"/>
    </source>
</evidence>
<dbReference type="InterPro" id="IPR036388">
    <property type="entry name" value="WH-like_DNA-bd_sf"/>
</dbReference>
<reference evidence="6 7" key="1">
    <citation type="journal article" date="2019" name="Int. J. Syst. Evol. Microbiol.">
        <title>The Global Catalogue of Microorganisms (GCM) 10K type strain sequencing project: providing services to taxonomists for standard genome sequencing and annotation.</title>
        <authorList>
            <consortium name="The Broad Institute Genomics Platform"/>
            <consortium name="The Broad Institute Genome Sequencing Center for Infectious Disease"/>
            <person name="Wu L."/>
            <person name="Ma J."/>
        </authorList>
    </citation>
    <scope>NUCLEOTIDE SEQUENCE [LARGE SCALE GENOMIC DNA]</scope>
    <source>
        <strain evidence="6 7">JCM 14559</strain>
    </source>
</reference>
<keyword evidence="7" id="KW-1185">Reference proteome</keyword>
<evidence type="ECO:0000256" key="3">
    <source>
        <dbReference type="PROSITE-ProRule" id="PRU00169"/>
    </source>
</evidence>
<protein>
    <submittedName>
        <fullName evidence="6">Response regulator transcription factor</fullName>
    </submittedName>
</protein>
<gene>
    <name evidence="6" type="ORF">GCM10009759_61970</name>
</gene>
<dbReference type="Gene3D" id="1.10.10.10">
    <property type="entry name" value="Winged helix-like DNA-binding domain superfamily/Winged helix DNA-binding domain"/>
    <property type="match status" value="1"/>
</dbReference>
<dbReference type="PRINTS" id="PR00038">
    <property type="entry name" value="HTHLUXR"/>
</dbReference>
<keyword evidence="2" id="KW-0238">DNA-binding</keyword>
<dbReference type="Pfam" id="PF00072">
    <property type="entry name" value="Response_reg"/>
    <property type="match status" value="1"/>
</dbReference>
<proteinExistence type="predicted"/>
<name>A0ABN2XTX9_9ACTN</name>
<dbReference type="SMART" id="SM00421">
    <property type="entry name" value="HTH_LUXR"/>
    <property type="match status" value="1"/>
</dbReference>
<dbReference type="PANTHER" id="PTHR43214">
    <property type="entry name" value="TWO-COMPONENT RESPONSE REGULATOR"/>
    <property type="match status" value="1"/>
</dbReference>
<keyword evidence="1 3" id="KW-0597">Phosphoprotein</keyword>
<dbReference type="InterPro" id="IPR000792">
    <property type="entry name" value="Tscrpt_reg_LuxR_C"/>
</dbReference>
<dbReference type="InterPro" id="IPR011006">
    <property type="entry name" value="CheY-like_superfamily"/>
</dbReference>
<feature type="domain" description="HTH luxR-type" evidence="4">
    <location>
        <begin position="148"/>
        <end position="213"/>
    </location>
</feature>
<dbReference type="Proteomes" id="UP001500897">
    <property type="component" value="Unassembled WGS sequence"/>
</dbReference>
<accession>A0ABN2XTX9</accession>
<dbReference type="PROSITE" id="PS50110">
    <property type="entry name" value="RESPONSE_REGULATORY"/>
    <property type="match status" value="1"/>
</dbReference>
<dbReference type="CDD" id="cd17535">
    <property type="entry name" value="REC_NarL-like"/>
    <property type="match status" value="1"/>
</dbReference>
<evidence type="ECO:0000313" key="6">
    <source>
        <dbReference type="EMBL" id="GAA2116402.1"/>
    </source>
</evidence>
<dbReference type="PANTHER" id="PTHR43214:SF42">
    <property type="entry name" value="TRANSCRIPTIONAL REGULATORY PROTEIN DESR"/>
    <property type="match status" value="1"/>
</dbReference>
<evidence type="ECO:0000256" key="1">
    <source>
        <dbReference type="ARBA" id="ARBA00022553"/>
    </source>
</evidence>
<organism evidence="6 7">
    <name type="scientific">Kitasatospora saccharophila</name>
    <dbReference type="NCBI Taxonomy" id="407973"/>
    <lineage>
        <taxon>Bacteria</taxon>
        <taxon>Bacillati</taxon>
        <taxon>Actinomycetota</taxon>
        <taxon>Actinomycetes</taxon>
        <taxon>Kitasatosporales</taxon>
        <taxon>Streptomycetaceae</taxon>
        <taxon>Kitasatospora</taxon>
    </lineage>
</organism>
<dbReference type="CDD" id="cd06170">
    <property type="entry name" value="LuxR_C_like"/>
    <property type="match status" value="1"/>
</dbReference>
<dbReference type="InterPro" id="IPR058245">
    <property type="entry name" value="NreC/VraR/RcsB-like_REC"/>
</dbReference>
<dbReference type="RefSeq" id="WP_344556924.1">
    <property type="nucleotide sequence ID" value="NZ_BAAANS010000054.1"/>
</dbReference>
<dbReference type="InterPro" id="IPR016032">
    <property type="entry name" value="Sig_transdc_resp-reg_C-effctor"/>
</dbReference>